<dbReference type="Proteomes" id="UP000198859">
    <property type="component" value="Chromosome I"/>
</dbReference>
<name>A0A1H1LMB9_9ACTN</name>
<sequence length="423" mass="46753">MRLRGQRNLVDTRTGEITTLYDSASELDGQVYVRCGDRRARVCPSCSREYKGDAWHLLLCGLAGGKGVPADVAKRPCTFLTLTAPSFGPVHGTRGGGPCRPRRDHPRCPHGRPMWCHRRHDKHDRSVGEPLCEDCYDYVGHVLWQWHAPELWRRFCIALQRELAKVVGLRVSDFRKACRISYSKVVEFQARGVVHFHAPIRLDGPEGPHGPRCDLSLDTDDLERAIVVAAGRVALESELLVDGGSRELKWGAQIDLRSISGAVARNSDRAARVVHPEQVAAYLAKYLTKTTEDFGLPARVRTPGQARAGGASPHAVNLVRAACWLSGQHEAYRRMQLCLATLAYRGHPITKSRAYSVTFGQLRLARKMHRGSRGTAPQEVHPLVADDAPTGFEVVSSFVYVGRGIPLLMARSRAGPGVEWDAA</sequence>
<dbReference type="InterPro" id="IPR046828">
    <property type="entry name" value="RepSA"/>
</dbReference>
<protein>
    <recommendedName>
        <fullName evidence="3">Replication initiation protein</fullName>
    </recommendedName>
</protein>
<accession>A0A1H1LMB9</accession>
<keyword evidence="2" id="KW-1185">Reference proteome</keyword>
<dbReference type="OrthoDB" id="3203793at2"/>
<proteinExistence type="predicted"/>
<dbReference type="AlphaFoldDB" id="A0A1H1LMB9"/>
<evidence type="ECO:0000313" key="2">
    <source>
        <dbReference type="Proteomes" id="UP000198859"/>
    </source>
</evidence>
<gene>
    <name evidence="1" type="ORF">SAMN04488570_0281</name>
</gene>
<dbReference type="Pfam" id="PF20199">
    <property type="entry name" value="RepSA"/>
    <property type="match status" value="1"/>
</dbReference>
<dbReference type="EMBL" id="LT629757">
    <property type="protein sequence ID" value="SDR75673.1"/>
    <property type="molecule type" value="Genomic_DNA"/>
</dbReference>
<dbReference type="STRING" id="642780.SAMN04488570_0281"/>
<evidence type="ECO:0000313" key="1">
    <source>
        <dbReference type="EMBL" id="SDR75673.1"/>
    </source>
</evidence>
<organism evidence="1 2">
    <name type="scientific">Nocardioides scoriae</name>
    <dbReference type="NCBI Taxonomy" id="642780"/>
    <lineage>
        <taxon>Bacteria</taxon>
        <taxon>Bacillati</taxon>
        <taxon>Actinomycetota</taxon>
        <taxon>Actinomycetes</taxon>
        <taxon>Propionibacteriales</taxon>
        <taxon>Nocardioidaceae</taxon>
        <taxon>Nocardioides</taxon>
    </lineage>
</organism>
<reference evidence="2" key="1">
    <citation type="submission" date="2016-10" db="EMBL/GenBank/DDBJ databases">
        <authorList>
            <person name="Varghese N."/>
            <person name="Submissions S."/>
        </authorList>
    </citation>
    <scope>NUCLEOTIDE SEQUENCE [LARGE SCALE GENOMIC DNA]</scope>
    <source>
        <strain evidence="2">DSM 22127</strain>
    </source>
</reference>
<evidence type="ECO:0008006" key="3">
    <source>
        <dbReference type="Google" id="ProtNLM"/>
    </source>
</evidence>